<evidence type="ECO:0000256" key="2">
    <source>
        <dbReference type="ARBA" id="ARBA00022741"/>
    </source>
</evidence>
<dbReference type="GO" id="GO:0016887">
    <property type="term" value="F:ATP hydrolysis activity"/>
    <property type="evidence" value="ECO:0007669"/>
    <property type="project" value="InterPro"/>
</dbReference>
<accession>E8UYC5</accession>
<dbReference type="HOGENOM" id="CLU_000604_1_22_0"/>
<dbReference type="InterPro" id="IPR017871">
    <property type="entry name" value="ABC_transporter-like_CS"/>
</dbReference>
<sequence length="223" mass="24783">MLELTLQGERGRQTLEVHLVIKQPWTVLFGASGAGKSSILRAIAGLWQPPATRVLLDEKDISHLSPDRRRIPLVTHHAALFPHMTARENLLFPLKGESTALADELLQRFQVEHVRDSKPATLSSGERQRVALARAIASRPRLLLLDEALSGLDILLRTQLIAELKNWQADSGALILSVTHNLSETLESADEVARLEDSRITQVGPAREVLSDRREHLLHLLGN</sequence>
<dbReference type="Gene3D" id="3.40.50.300">
    <property type="entry name" value="P-loop containing nucleotide triphosphate hydrolases"/>
    <property type="match status" value="1"/>
</dbReference>
<dbReference type="eggNOG" id="COG3842">
    <property type="taxonomic scope" value="Bacteria"/>
</dbReference>
<dbReference type="SMART" id="SM00382">
    <property type="entry name" value="AAA"/>
    <property type="match status" value="1"/>
</dbReference>
<dbReference type="PANTHER" id="PTHR42781">
    <property type="entry name" value="SPERMIDINE/PUTRESCINE IMPORT ATP-BINDING PROTEIN POTA"/>
    <property type="match status" value="1"/>
</dbReference>
<evidence type="ECO:0000259" key="4">
    <source>
        <dbReference type="PROSITE" id="PS50893"/>
    </source>
</evidence>
<dbReference type="SUPFAM" id="SSF52540">
    <property type="entry name" value="P-loop containing nucleoside triphosphate hydrolases"/>
    <property type="match status" value="1"/>
</dbReference>
<dbReference type="AlphaFoldDB" id="E8UYC5"/>
<dbReference type="OrthoDB" id="9802264at2"/>
<dbReference type="EMBL" id="CP002467">
    <property type="protein sequence ID" value="ADV82013.1"/>
    <property type="molecule type" value="Genomic_DNA"/>
</dbReference>
<dbReference type="GO" id="GO:0005524">
    <property type="term" value="F:ATP binding"/>
    <property type="evidence" value="ECO:0007669"/>
    <property type="project" value="UniProtKB-KW"/>
</dbReference>
<dbReference type="InterPro" id="IPR027417">
    <property type="entry name" value="P-loop_NTPase"/>
</dbReference>
<gene>
    <name evidence="5" type="ordered locus">AciPR4_1185</name>
</gene>
<organism evidence="5 6">
    <name type="scientific">Terriglobus saanensis (strain ATCC BAA-1853 / DSM 23119 / SP1PR4)</name>
    <dbReference type="NCBI Taxonomy" id="401053"/>
    <lineage>
        <taxon>Bacteria</taxon>
        <taxon>Pseudomonadati</taxon>
        <taxon>Acidobacteriota</taxon>
        <taxon>Terriglobia</taxon>
        <taxon>Terriglobales</taxon>
        <taxon>Acidobacteriaceae</taxon>
        <taxon>Terriglobus</taxon>
    </lineage>
</organism>
<dbReference type="STRING" id="401053.AciPR4_1185"/>
<dbReference type="PANTHER" id="PTHR42781:SF4">
    <property type="entry name" value="SPERMIDINE_PUTRESCINE IMPORT ATP-BINDING PROTEIN POTA"/>
    <property type="match status" value="1"/>
</dbReference>
<dbReference type="InterPro" id="IPR003439">
    <property type="entry name" value="ABC_transporter-like_ATP-bd"/>
</dbReference>
<feature type="domain" description="ABC transporter" evidence="4">
    <location>
        <begin position="6"/>
        <end position="222"/>
    </location>
</feature>
<reference evidence="5 6" key="1">
    <citation type="journal article" date="2012" name="Stand. Genomic Sci.">
        <title>Complete genome sequence of Terriglobus saanensis type strain SP1PR4(T), an Acidobacteria from tundra soil.</title>
        <authorList>
            <person name="Rawat S.R."/>
            <person name="Mannisto M.K."/>
            <person name="Starovoytov V."/>
            <person name="Goodwin L."/>
            <person name="Nolan M."/>
            <person name="Hauser L."/>
            <person name="Land M."/>
            <person name="Davenport K.W."/>
            <person name="Woyke T."/>
            <person name="Haggblom M.M."/>
        </authorList>
    </citation>
    <scope>NUCLEOTIDE SEQUENCE</scope>
    <source>
        <strain evidence="6">ATCC BAA-1853 / DSM 23119 / SP1PR4</strain>
    </source>
</reference>
<name>E8UYC5_TERSS</name>
<keyword evidence="2" id="KW-0547">Nucleotide-binding</keyword>
<dbReference type="PROSITE" id="PS00211">
    <property type="entry name" value="ABC_TRANSPORTER_1"/>
    <property type="match status" value="1"/>
</dbReference>
<evidence type="ECO:0000256" key="3">
    <source>
        <dbReference type="ARBA" id="ARBA00022840"/>
    </source>
</evidence>
<protein>
    <submittedName>
        <fullName evidence="5">ABC transporter related protein</fullName>
    </submittedName>
</protein>
<evidence type="ECO:0000256" key="1">
    <source>
        <dbReference type="ARBA" id="ARBA00022448"/>
    </source>
</evidence>
<keyword evidence="3" id="KW-0067">ATP-binding</keyword>
<evidence type="ECO:0000313" key="6">
    <source>
        <dbReference type="Proteomes" id="UP000006844"/>
    </source>
</evidence>
<dbReference type="InterPro" id="IPR050093">
    <property type="entry name" value="ABC_SmlMolc_Importer"/>
</dbReference>
<dbReference type="KEGG" id="tsa:AciPR4_1185"/>
<dbReference type="Proteomes" id="UP000006844">
    <property type="component" value="Chromosome"/>
</dbReference>
<keyword evidence="1" id="KW-0813">Transport</keyword>
<dbReference type="RefSeq" id="WP_013567746.1">
    <property type="nucleotide sequence ID" value="NC_014963.1"/>
</dbReference>
<dbReference type="InterPro" id="IPR003593">
    <property type="entry name" value="AAA+_ATPase"/>
</dbReference>
<dbReference type="Pfam" id="PF00005">
    <property type="entry name" value="ABC_tran"/>
    <property type="match status" value="1"/>
</dbReference>
<keyword evidence="6" id="KW-1185">Reference proteome</keyword>
<proteinExistence type="predicted"/>
<dbReference type="PROSITE" id="PS50893">
    <property type="entry name" value="ABC_TRANSPORTER_2"/>
    <property type="match status" value="1"/>
</dbReference>
<evidence type="ECO:0000313" key="5">
    <source>
        <dbReference type="EMBL" id="ADV82013.1"/>
    </source>
</evidence>